<comment type="caution">
    <text evidence="1">The sequence shown here is derived from an EMBL/GenBank/DDBJ whole genome shotgun (WGS) entry which is preliminary data.</text>
</comment>
<dbReference type="SUPFAM" id="SSF53850">
    <property type="entry name" value="Periplasmic binding protein-like II"/>
    <property type="match status" value="1"/>
</dbReference>
<evidence type="ECO:0008006" key="3">
    <source>
        <dbReference type="Google" id="ProtNLM"/>
    </source>
</evidence>
<dbReference type="AlphaFoldDB" id="A0A1Y5E3A3"/>
<reference evidence="2" key="1">
    <citation type="journal article" date="2017" name="Proc. Natl. Acad. Sci. U.S.A.">
        <title>Simulation of Deepwater Horizon oil plume reveals substrate specialization within a complex community of hydrocarbon degraders.</title>
        <authorList>
            <person name="Hu P."/>
            <person name="Dubinsky E.A."/>
            <person name="Probst A.J."/>
            <person name="Wang J."/>
            <person name="Sieber C.M.K."/>
            <person name="Tom L.M."/>
            <person name="Gardinali P."/>
            <person name="Banfield J.F."/>
            <person name="Atlas R.M."/>
            <person name="Andersen G.L."/>
        </authorList>
    </citation>
    <scope>NUCLEOTIDE SEQUENCE [LARGE SCALE GENOMIC DNA]</scope>
</reference>
<evidence type="ECO:0000313" key="2">
    <source>
        <dbReference type="Proteomes" id="UP000243053"/>
    </source>
</evidence>
<dbReference type="Proteomes" id="UP000243053">
    <property type="component" value="Unassembled WGS sequence"/>
</dbReference>
<organism evidence="1 2">
    <name type="scientific">Colwellia psychrerythraea</name>
    <name type="common">Vibrio psychroerythus</name>
    <dbReference type="NCBI Taxonomy" id="28229"/>
    <lineage>
        <taxon>Bacteria</taxon>
        <taxon>Pseudomonadati</taxon>
        <taxon>Pseudomonadota</taxon>
        <taxon>Gammaproteobacteria</taxon>
        <taxon>Alteromonadales</taxon>
        <taxon>Colwelliaceae</taxon>
        <taxon>Colwellia</taxon>
    </lineage>
</organism>
<dbReference type="EMBL" id="MAAF01000106">
    <property type="protein sequence ID" value="OUR75866.1"/>
    <property type="molecule type" value="Genomic_DNA"/>
</dbReference>
<accession>A0A1Y5E3A3</accession>
<proteinExistence type="predicted"/>
<gene>
    <name evidence="1" type="ORF">A9Q75_17375</name>
</gene>
<name>A0A1Y5E3A3_COLPS</name>
<sequence>MVLNNIRLLCFTVILLSNGTFAHKADLVRYVASKKHPDLKQSYFVDLLTLALEASKSRYGDYKLQPIDIEMAQARTSRMLQRNELIDLTWRMTSQLLEQKLQAIYFPILKGVMGYRIFIIHKNQQHLFSKNISLIDLKKIALGQGYNWPDTDILLANNFEVIEGNGDSLIKMLKKERFIYFPRALHEPWLEIADEKELTVEGHLMLQYPAPTFFFVNKKNTRLHQRLTFGLAQLLESGKFEHFFINHRITSDILTKANVKNRTAFTLHNPLLSERAKELMKDKRLWIKLK</sequence>
<evidence type="ECO:0000313" key="1">
    <source>
        <dbReference type="EMBL" id="OUR75866.1"/>
    </source>
</evidence>
<protein>
    <recommendedName>
        <fullName evidence="3">Solute-binding protein family 3/N-terminal domain-containing protein</fullName>
    </recommendedName>
</protein>